<dbReference type="InterPro" id="IPR030385">
    <property type="entry name" value="G_IRG_dom"/>
</dbReference>
<reference evidence="5" key="2">
    <citation type="submission" date="2015-01" db="EMBL/GenBank/DDBJ databases">
        <title>Evolutionary Origins and Diversification of the Mycorrhizal Mutualists.</title>
        <authorList>
            <consortium name="DOE Joint Genome Institute"/>
            <consortium name="Mycorrhizal Genomics Consortium"/>
            <person name="Kohler A."/>
            <person name="Kuo A."/>
            <person name="Nagy L.G."/>
            <person name="Floudas D."/>
            <person name="Copeland A."/>
            <person name="Barry K.W."/>
            <person name="Cichocki N."/>
            <person name="Veneault-Fourrey C."/>
            <person name="LaButti K."/>
            <person name="Lindquist E.A."/>
            <person name="Lipzen A."/>
            <person name="Lundell T."/>
            <person name="Morin E."/>
            <person name="Murat C."/>
            <person name="Riley R."/>
            <person name="Ohm R."/>
            <person name="Sun H."/>
            <person name="Tunlid A."/>
            <person name="Henrissat B."/>
            <person name="Grigoriev I.V."/>
            <person name="Hibbett D.S."/>
            <person name="Martin F."/>
        </authorList>
    </citation>
    <scope>NUCLEOTIDE SEQUENCE [LARGE SCALE GENOMIC DNA]</scope>
    <source>
        <strain evidence="5">UH-Slu-Lm8-n1</strain>
    </source>
</reference>
<dbReference type="Pfam" id="PF05049">
    <property type="entry name" value="IIGP"/>
    <property type="match status" value="1"/>
</dbReference>
<name>A0A0D0AGC0_9AGAM</name>
<dbReference type="GO" id="GO:0005525">
    <property type="term" value="F:GTP binding"/>
    <property type="evidence" value="ECO:0007669"/>
    <property type="project" value="InterPro"/>
</dbReference>
<dbReference type="SUPFAM" id="SSF52540">
    <property type="entry name" value="P-loop containing nucleoside triphosphate hydrolases"/>
    <property type="match status" value="1"/>
</dbReference>
<evidence type="ECO:0000256" key="2">
    <source>
        <dbReference type="SAM" id="MobiDB-lite"/>
    </source>
</evidence>
<dbReference type="OrthoDB" id="422720at2759"/>
<feature type="domain" description="IRG-type G" evidence="3">
    <location>
        <begin position="165"/>
        <end position="354"/>
    </location>
</feature>
<dbReference type="InterPro" id="IPR007743">
    <property type="entry name" value="Immunity-related_GTPase-like"/>
</dbReference>
<dbReference type="Gene3D" id="3.40.50.300">
    <property type="entry name" value="P-loop containing nucleotide triphosphate hydrolases"/>
    <property type="match status" value="1"/>
</dbReference>
<organism evidence="4 5">
    <name type="scientific">Suillus luteus UH-Slu-Lm8-n1</name>
    <dbReference type="NCBI Taxonomy" id="930992"/>
    <lineage>
        <taxon>Eukaryota</taxon>
        <taxon>Fungi</taxon>
        <taxon>Dikarya</taxon>
        <taxon>Basidiomycota</taxon>
        <taxon>Agaricomycotina</taxon>
        <taxon>Agaricomycetes</taxon>
        <taxon>Agaricomycetidae</taxon>
        <taxon>Boletales</taxon>
        <taxon>Suillineae</taxon>
        <taxon>Suillaceae</taxon>
        <taxon>Suillus</taxon>
    </lineage>
</organism>
<dbReference type="PANTHER" id="PTHR14143">
    <property type="entry name" value="INTERFERON-INDUCIBLE GTPASE FAMILY MEMBER"/>
    <property type="match status" value="1"/>
</dbReference>
<dbReference type="InterPro" id="IPR027417">
    <property type="entry name" value="P-loop_NTPase"/>
</dbReference>
<evidence type="ECO:0000313" key="5">
    <source>
        <dbReference type="Proteomes" id="UP000054485"/>
    </source>
</evidence>
<feature type="region of interest" description="Disordered" evidence="2">
    <location>
        <begin position="38"/>
        <end position="72"/>
    </location>
</feature>
<gene>
    <name evidence="4" type="ORF">CY34DRAFT_810581</name>
</gene>
<proteinExistence type="inferred from homology"/>
<dbReference type="HOGENOM" id="CLU_034479_2_0_1"/>
<evidence type="ECO:0000313" key="4">
    <source>
        <dbReference type="EMBL" id="KIK37189.1"/>
    </source>
</evidence>
<dbReference type="Proteomes" id="UP000054485">
    <property type="component" value="Unassembled WGS sequence"/>
</dbReference>
<protein>
    <recommendedName>
        <fullName evidence="3">IRG-type G domain-containing protein</fullName>
    </recommendedName>
</protein>
<comment type="similarity">
    <text evidence="1">Belongs to the TRAFAC class dynamin-like GTPase superfamily. IRG family.</text>
</comment>
<keyword evidence="5" id="KW-1185">Reference proteome</keyword>
<reference evidence="4 5" key="1">
    <citation type="submission" date="2014-04" db="EMBL/GenBank/DDBJ databases">
        <authorList>
            <consortium name="DOE Joint Genome Institute"/>
            <person name="Kuo A."/>
            <person name="Ruytinx J."/>
            <person name="Rineau F."/>
            <person name="Colpaert J."/>
            <person name="Kohler A."/>
            <person name="Nagy L.G."/>
            <person name="Floudas D."/>
            <person name="Copeland A."/>
            <person name="Barry K.W."/>
            <person name="Cichocki N."/>
            <person name="Veneault-Fourrey C."/>
            <person name="LaButti K."/>
            <person name="Lindquist E.A."/>
            <person name="Lipzen A."/>
            <person name="Lundell T."/>
            <person name="Morin E."/>
            <person name="Murat C."/>
            <person name="Sun H."/>
            <person name="Tunlid A."/>
            <person name="Henrissat B."/>
            <person name="Grigoriev I.V."/>
            <person name="Hibbett D.S."/>
            <person name="Martin F."/>
            <person name="Nordberg H.P."/>
            <person name="Cantor M.N."/>
            <person name="Hua S.X."/>
        </authorList>
    </citation>
    <scope>NUCLEOTIDE SEQUENCE [LARGE SCALE GENOMIC DNA]</scope>
    <source>
        <strain evidence="4 5">UH-Slu-Lm8-n1</strain>
    </source>
</reference>
<sequence>MGPFRAVETFVDWLFDGEDDEDDVPRYQLAKAAQELQEKQDRLDEAKKKADAAEADVHAAEERAEQLRRFAEEAKEGARLSAAEAEEHKRARRAAEEEAERVCSAAAEAAEIARTRQEEYKRAADEAAEARLEVERRWFEGVRPECRPSKEDVARMKKKYCYIPGLFHLAVVGISGCGKSSFINAARNLSNNDPFAARTGITECTDEVTRYPDPRPNSRIIWYDVPGAGTPNMPDWQYFNNLGLYIFDCIIVLTDNRVMESDVAILRTCEQFAHVEAFIVRSKSDQHIINMARDKMPRGFDPCDSDIDDETRDRFKQTRAEERRSFIDETRKNVQSNLERNKLSPQKVYIVCKDAMLAVWNNSRSSKAIDEAELRNDVKECVRRRLQSGC</sequence>
<accession>A0A0D0AGC0</accession>
<dbReference type="InParanoid" id="A0A0D0AGC0"/>
<dbReference type="PANTHER" id="PTHR14143:SF1">
    <property type="entry name" value="IRG-TYPE G DOMAIN-CONTAINING PROTEIN"/>
    <property type="match status" value="1"/>
</dbReference>
<evidence type="ECO:0000259" key="3">
    <source>
        <dbReference type="PROSITE" id="PS51716"/>
    </source>
</evidence>
<dbReference type="EMBL" id="KN835470">
    <property type="protein sequence ID" value="KIK37189.1"/>
    <property type="molecule type" value="Genomic_DNA"/>
</dbReference>
<evidence type="ECO:0000256" key="1">
    <source>
        <dbReference type="ARBA" id="ARBA00005429"/>
    </source>
</evidence>
<dbReference type="GO" id="GO:0016020">
    <property type="term" value="C:membrane"/>
    <property type="evidence" value="ECO:0007669"/>
    <property type="project" value="InterPro"/>
</dbReference>
<dbReference type="PROSITE" id="PS51716">
    <property type="entry name" value="G_IRG"/>
    <property type="match status" value="1"/>
</dbReference>
<dbReference type="AlphaFoldDB" id="A0A0D0AGC0"/>
<dbReference type="STRING" id="930992.A0A0D0AGC0"/>